<evidence type="ECO:0008006" key="5">
    <source>
        <dbReference type="Google" id="ProtNLM"/>
    </source>
</evidence>
<dbReference type="Proteomes" id="UP000325780">
    <property type="component" value="Unassembled WGS sequence"/>
</dbReference>
<dbReference type="InterPro" id="IPR015915">
    <property type="entry name" value="Kelch-typ_b-propeller"/>
</dbReference>
<evidence type="ECO:0000256" key="2">
    <source>
        <dbReference type="ARBA" id="ARBA00023004"/>
    </source>
</evidence>
<gene>
    <name evidence="3" type="ORF">BDV25DRAFT_171875</name>
</gene>
<dbReference type="PANTHER" id="PTHR47435">
    <property type="entry name" value="KELCH REPEAT PROTEIN (AFU_ORTHOLOGUE AFUA_5G12780)"/>
    <property type="match status" value="1"/>
</dbReference>
<dbReference type="OrthoDB" id="10250130at2759"/>
<evidence type="ECO:0000313" key="4">
    <source>
        <dbReference type="Proteomes" id="UP000325780"/>
    </source>
</evidence>
<dbReference type="PANTHER" id="PTHR47435:SF4">
    <property type="entry name" value="KELCH REPEAT PROTEIN (AFU_ORTHOLOGUE AFUA_5G12780)"/>
    <property type="match status" value="1"/>
</dbReference>
<dbReference type="EMBL" id="ML742084">
    <property type="protein sequence ID" value="KAE8150836.1"/>
    <property type="molecule type" value="Genomic_DNA"/>
</dbReference>
<sequence>MMHAVWTNLLADASIRRSSHTLSIIDNDAYIYGGELRPREPVDSAVYRIALGHEVSPHEKITTITSTTVVPPPRVGSASTTLHGKIYMFSGRGGLAMAPIEEAGAFWVFDPVGNVWSQVKPADSHAPYPVGRSYHTLANDGNNTIFLHAGCPEKGRLRDIWAFNLATRQWRELSPAPPPERGGTSLAYAEGKLYRMNGFDGNREQGGALDVFDLEEDEWETVTYPADGISGPSPRSVSCLVSLKILGKPCLVTMFGEHDPSSLGHQGAGKMLSDVWIFDIKTQIWTQAFVDGNNRPPARGWFDADVVTTYSPPCAIVHGGLAESNDRLGDMWRLNFKEAN</sequence>
<name>A0A5N6TWS0_ASPAV</name>
<dbReference type="Gene3D" id="2.120.10.80">
    <property type="entry name" value="Kelch-type beta propeller"/>
    <property type="match status" value="2"/>
</dbReference>
<reference evidence="3 4" key="1">
    <citation type="submission" date="2019-04" db="EMBL/GenBank/DDBJ databases">
        <title>Friends and foes A comparative genomics study of 23 Aspergillus species from section Flavi.</title>
        <authorList>
            <consortium name="DOE Joint Genome Institute"/>
            <person name="Kjaerbolling I."/>
            <person name="Vesth T."/>
            <person name="Frisvad J.C."/>
            <person name="Nybo J.L."/>
            <person name="Theobald S."/>
            <person name="Kildgaard S."/>
            <person name="Isbrandt T."/>
            <person name="Kuo A."/>
            <person name="Sato A."/>
            <person name="Lyhne E.K."/>
            <person name="Kogle M.E."/>
            <person name="Wiebenga A."/>
            <person name="Kun R.S."/>
            <person name="Lubbers R.J."/>
            <person name="Makela M.R."/>
            <person name="Barry K."/>
            <person name="Chovatia M."/>
            <person name="Clum A."/>
            <person name="Daum C."/>
            <person name="Haridas S."/>
            <person name="He G."/>
            <person name="LaButti K."/>
            <person name="Lipzen A."/>
            <person name="Mondo S."/>
            <person name="Riley R."/>
            <person name="Salamov A."/>
            <person name="Simmons B.A."/>
            <person name="Magnuson J.K."/>
            <person name="Henrissat B."/>
            <person name="Mortensen U.H."/>
            <person name="Larsen T.O."/>
            <person name="Devries R.P."/>
            <person name="Grigoriev I.V."/>
            <person name="Machida M."/>
            <person name="Baker S.E."/>
            <person name="Andersen M.R."/>
        </authorList>
    </citation>
    <scope>NUCLEOTIDE SEQUENCE [LARGE SCALE GENOMIC DNA]</scope>
    <source>
        <strain evidence="3 4">IBT 18842</strain>
    </source>
</reference>
<organism evidence="3 4">
    <name type="scientific">Aspergillus avenaceus</name>
    <dbReference type="NCBI Taxonomy" id="36643"/>
    <lineage>
        <taxon>Eukaryota</taxon>
        <taxon>Fungi</taxon>
        <taxon>Dikarya</taxon>
        <taxon>Ascomycota</taxon>
        <taxon>Pezizomycotina</taxon>
        <taxon>Eurotiomycetes</taxon>
        <taxon>Eurotiomycetidae</taxon>
        <taxon>Eurotiales</taxon>
        <taxon>Aspergillaceae</taxon>
        <taxon>Aspergillus</taxon>
        <taxon>Aspergillus subgen. Circumdati</taxon>
    </lineage>
</organism>
<feature type="non-terminal residue" evidence="3">
    <location>
        <position position="1"/>
    </location>
</feature>
<dbReference type="GO" id="GO:0019760">
    <property type="term" value="P:glucosinolate metabolic process"/>
    <property type="evidence" value="ECO:0007669"/>
    <property type="project" value="UniProtKB-ARBA"/>
</dbReference>
<keyword evidence="1" id="KW-0677">Repeat</keyword>
<keyword evidence="4" id="KW-1185">Reference proteome</keyword>
<proteinExistence type="predicted"/>
<dbReference type="AlphaFoldDB" id="A0A5N6TWS0"/>
<keyword evidence="2" id="KW-0408">Iron</keyword>
<protein>
    <recommendedName>
        <fullName evidence="5">Kelch repeat protein</fullName>
    </recommendedName>
</protein>
<accession>A0A5N6TWS0</accession>
<evidence type="ECO:0000256" key="1">
    <source>
        <dbReference type="ARBA" id="ARBA00022737"/>
    </source>
</evidence>
<dbReference type="SUPFAM" id="SSF117281">
    <property type="entry name" value="Kelch motif"/>
    <property type="match status" value="2"/>
</dbReference>
<dbReference type="Pfam" id="PF24681">
    <property type="entry name" value="Kelch_KLHDC2_KLHL20_DRC7"/>
    <property type="match status" value="1"/>
</dbReference>
<evidence type="ECO:0000313" key="3">
    <source>
        <dbReference type="EMBL" id="KAE8150836.1"/>
    </source>
</evidence>